<dbReference type="PANTHER" id="PTHR23130">
    <property type="entry name" value="CYTOCHROME B561 AND DOMON DOMAIN-CONTAINING PROTEIN"/>
    <property type="match status" value="1"/>
</dbReference>
<comment type="cofactor">
    <cofactor evidence="11">
        <name>heme b</name>
        <dbReference type="ChEBI" id="CHEBI:60344"/>
    </cofactor>
    <text evidence="11">Binds 2 heme b groups non-covalently.</text>
</comment>
<keyword evidence="9 11" id="KW-0472">Membrane</keyword>
<evidence type="ECO:0000256" key="3">
    <source>
        <dbReference type="ARBA" id="ARBA00022617"/>
    </source>
</evidence>
<evidence type="ECO:0000256" key="13">
    <source>
        <dbReference type="SAM" id="Phobius"/>
    </source>
</evidence>
<evidence type="ECO:0000313" key="18">
    <source>
        <dbReference type="Proteomes" id="UP001159364"/>
    </source>
</evidence>
<dbReference type="InterPro" id="IPR045265">
    <property type="entry name" value="AIR12_DOMON"/>
</dbReference>
<dbReference type="CDD" id="cd09629">
    <property type="entry name" value="DOMON_CIL1_like"/>
    <property type="match status" value="1"/>
</dbReference>
<feature type="binding site" description="axial binding residue" evidence="12">
    <location>
        <position position="273"/>
    </location>
    <ligand>
        <name>heme b</name>
        <dbReference type="ChEBI" id="CHEBI:60344"/>
        <label>1</label>
    </ligand>
    <ligandPart>
        <name>Fe</name>
        <dbReference type="ChEBI" id="CHEBI:18248"/>
    </ligandPart>
</feature>
<evidence type="ECO:0000256" key="1">
    <source>
        <dbReference type="ARBA" id="ARBA00004141"/>
    </source>
</evidence>
<keyword evidence="3" id="KW-0349">Heme</keyword>
<evidence type="ECO:0000256" key="14">
    <source>
        <dbReference type="SAM" id="SignalP"/>
    </source>
</evidence>
<keyword evidence="7 11" id="KW-0249">Electron transport</keyword>
<comment type="function">
    <text evidence="10">May act as a catecholamine-responsive trans-membrane electron transporter.</text>
</comment>
<dbReference type="Pfam" id="PF04526">
    <property type="entry name" value="DUF568"/>
    <property type="match status" value="1"/>
</dbReference>
<evidence type="ECO:0000313" key="17">
    <source>
        <dbReference type="EMBL" id="KAJ8748591.1"/>
    </source>
</evidence>
<dbReference type="Gene3D" id="1.20.120.1770">
    <property type="match status" value="1"/>
</dbReference>
<proteinExistence type="predicted"/>
<keyword evidence="8 13" id="KW-1133">Transmembrane helix</keyword>
<evidence type="ECO:0000256" key="4">
    <source>
        <dbReference type="ARBA" id="ARBA00022692"/>
    </source>
</evidence>
<keyword evidence="18" id="KW-1185">Reference proteome</keyword>
<evidence type="ECO:0000256" key="11">
    <source>
        <dbReference type="PIRNR" id="PIRNR037471"/>
    </source>
</evidence>
<feature type="transmembrane region" description="Helical" evidence="13">
    <location>
        <begin position="305"/>
        <end position="325"/>
    </location>
</feature>
<dbReference type="Pfam" id="PF03188">
    <property type="entry name" value="Cytochrom_B561"/>
    <property type="match status" value="1"/>
</dbReference>
<reference evidence="17 18" key="1">
    <citation type="submission" date="2021-09" db="EMBL/GenBank/DDBJ databases">
        <title>Genomic insights and catalytic innovation underlie evolution of tropane alkaloids biosynthesis.</title>
        <authorList>
            <person name="Wang Y.-J."/>
            <person name="Tian T."/>
            <person name="Huang J.-P."/>
            <person name="Huang S.-X."/>
        </authorList>
    </citation>
    <scope>NUCLEOTIDE SEQUENCE [LARGE SCALE GENOMIC DNA]</scope>
    <source>
        <strain evidence="17">KIB-2018</strain>
        <tissue evidence="17">Leaf</tissue>
    </source>
</reference>
<dbReference type="PROSITE" id="PS51257">
    <property type="entry name" value="PROKAR_LIPOPROTEIN"/>
    <property type="match status" value="1"/>
</dbReference>
<comment type="subcellular location">
    <subcellularLocation>
        <location evidence="1">Membrane</location>
        <topology evidence="1">Multi-pass membrane protein</topology>
    </subcellularLocation>
</comment>
<dbReference type="AlphaFoldDB" id="A0AAV8S965"/>
<dbReference type="EMBL" id="JAIWQS010000012">
    <property type="protein sequence ID" value="KAJ8748591.1"/>
    <property type="molecule type" value="Genomic_DNA"/>
</dbReference>
<dbReference type="GO" id="GO:0016020">
    <property type="term" value="C:membrane"/>
    <property type="evidence" value="ECO:0007669"/>
    <property type="project" value="UniProtKB-SubCell"/>
</dbReference>
<dbReference type="PROSITE" id="PS50939">
    <property type="entry name" value="CYTOCHROME_B561"/>
    <property type="match status" value="1"/>
</dbReference>
<protein>
    <recommendedName>
        <fullName evidence="11">Cytochrome b561 and DOMON domain-containing protein</fullName>
    </recommendedName>
</protein>
<dbReference type="InterPro" id="IPR006593">
    <property type="entry name" value="Cyt_b561/ferric_Rdtase_TM"/>
</dbReference>
<evidence type="ECO:0000256" key="2">
    <source>
        <dbReference type="ARBA" id="ARBA00022448"/>
    </source>
</evidence>
<feature type="transmembrane region" description="Helical" evidence="13">
    <location>
        <begin position="235"/>
        <end position="256"/>
    </location>
</feature>
<dbReference type="PANTHER" id="PTHR23130:SF199">
    <property type="entry name" value="CYTOCHROME B561 AND DOMON DOMAIN-CONTAINING PROTEIN"/>
    <property type="match status" value="1"/>
</dbReference>
<keyword evidence="6 14" id="KW-0732">Signal</keyword>
<dbReference type="SMART" id="SM00665">
    <property type="entry name" value="B561"/>
    <property type="match status" value="1"/>
</dbReference>
<dbReference type="FunFam" id="1.20.120.1770:FF:000007">
    <property type="entry name" value="Cytochrome b561 and DOMON domain-containing protein"/>
    <property type="match status" value="1"/>
</dbReference>
<dbReference type="Proteomes" id="UP001159364">
    <property type="component" value="Linkage Group LG12"/>
</dbReference>
<evidence type="ECO:0000256" key="5">
    <source>
        <dbReference type="ARBA" id="ARBA00022723"/>
    </source>
</evidence>
<evidence type="ECO:0000256" key="12">
    <source>
        <dbReference type="PIRSR" id="PIRSR037471-1"/>
    </source>
</evidence>
<feature type="binding site" description="axial binding residue" evidence="12">
    <location>
        <position position="240"/>
    </location>
    <ligand>
        <name>heme b</name>
        <dbReference type="ChEBI" id="CHEBI:60344"/>
        <label>1</label>
    </ligand>
    <ligandPart>
        <name>Fe</name>
        <dbReference type="ChEBI" id="CHEBI:18248"/>
    </ligandPart>
</feature>
<feature type="transmembrane region" description="Helical" evidence="13">
    <location>
        <begin position="345"/>
        <end position="364"/>
    </location>
</feature>
<dbReference type="InterPro" id="IPR017214">
    <property type="entry name" value="UCP037471"/>
</dbReference>
<accession>A0AAV8S965</accession>
<comment type="caution">
    <text evidence="17">The sequence shown here is derived from an EMBL/GenBank/DDBJ whole genome shotgun (WGS) entry which is preliminary data.</text>
</comment>
<evidence type="ECO:0000256" key="8">
    <source>
        <dbReference type="ARBA" id="ARBA00022989"/>
    </source>
</evidence>
<gene>
    <name evidence="17" type="ORF">K2173_007581</name>
</gene>
<feature type="chain" id="PRO_5043911252" description="Cytochrome b561 and DOMON domain-containing protein" evidence="14">
    <location>
        <begin position="25"/>
        <end position="386"/>
    </location>
</feature>
<dbReference type="PROSITE" id="PS50836">
    <property type="entry name" value="DOMON"/>
    <property type="match status" value="1"/>
</dbReference>
<keyword evidence="5 12" id="KW-0479">Metal-binding</keyword>
<feature type="binding site" description="axial binding residue" evidence="12">
    <location>
        <position position="204"/>
    </location>
    <ligand>
        <name>heme b</name>
        <dbReference type="ChEBI" id="CHEBI:60344"/>
        <label>1</label>
    </ligand>
    <ligandPart>
        <name>Fe</name>
        <dbReference type="ChEBI" id="CHEBI:18248"/>
    </ligandPart>
</feature>
<evidence type="ECO:0000259" key="16">
    <source>
        <dbReference type="PROSITE" id="PS50939"/>
    </source>
</evidence>
<evidence type="ECO:0000256" key="10">
    <source>
        <dbReference type="ARBA" id="ARBA00053871"/>
    </source>
</evidence>
<dbReference type="InterPro" id="IPR005018">
    <property type="entry name" value="DOMON_domain"/>
</dbReference>
<organism evidence="17 18">
    <name type="scientific">Erythroxylum novogranatense</name>
    <dbReference type="NCBI Taxonomy" id="1862640"/>
    <lineage>
        <taxon>Eukaryota</taxon>
        <taxon>Viridiplantae</taxon>
        <taxon>Streptophyta</taxon>
        <taxon>Embryophyta</taxon>
        <taxon>Tracheophyta</taxon>
        <taxon>Spermatophyta</taxon>
        <taxon>Magnoliopsida</taxon>
        <taxon>eudicotyledons</taxon>
        <taxon>Gunneridae</taxon>
        <taxon>Pentapetalae</taxon>
        <taxon>rosids</taxon>
        <taxon>fabids</taxon>
        <taxon>Malpighiales</taxon>
        <taxon>Erythroxylaceae</taxon>
        <taxon>Erythroxylum</taxon>
    </lineage>
</organism>
<feature type="domain" description="DOMON" evidence="15">
    <location>
        <begin position="47"/>
        <end position="160"/>
    </location>
</feature>
<keyword evidence="12" id="KW-0408">Iron</keyword>
<dbReference type="GO" id="GO:0046872">
    <property type="term" value="F:metal ion binding"/>
    <property type="evidence" value="ECO:0007669"/>
    <property type="project" value="UniProtKB-KW"/>
</dbReference>
<dbReference type="PIRSF" id="PIRSF037471">
    <property type="entry name" value="UCP037471"/>
    <property type="match status" value="1"/>
</dbReference>
<evidence type="ECO:0000256" key="7">
    <source>
        <dbReference type="ARBA" id="ARBA00022982"/>
    </source>
</evidence>
<feature type="signal peptide" evidence="14">
    <location>
        <begin position="1"/>
        <end position="24"/>
    </location>
</feature>
<evidence type="ECO:0000256" key="9">
    <source>
        <dbReference type="ARBA" id="ARBA00023136"/>
    </source>
</evidence>
<feature type="binding site" description="axial binding residue" evidence="12">
    <location>
        <position position="309"/>
    </location>
    <ligand>
        <name>heme b</name>
        <dbReference type="ChEBI" id="CHEBI:60344"/>
        <label>1</label>
    </ligand>
    <ligandPart>
        <name>Fe</name>
        <dbReference type="ChEBI" id="CHEBI:18248"/>
    </ligandPart>
</feature>
<dbReference type="CDD" id="cd08760">
    <property type="entry name" value="Cyt_b561_FRRS1_like"/>
    <property type="match status" value="1"/>
</dbReference>
<name>A0AAV8S965_9ROSI</name>
<feature type="transmembrane region" description="Helical" evidence="13">
    <location>
        <begin position="276"/>
        <end position="293"/>
    </location>
</feature>
<evidence type="ECO:0000256" key="6">
    <source>
        <dbReference type="ARBA" id="ARBA00022729"/>
    </source>
</evidence>
<sequence>MGRTIQILLLSCVLGIFSCVPSLAQDCASYSFSKNQVYTTCASLPVLSSFLHWTLHPSNNTVDVAFRRSGSAASNWIAWGLNPSGQRMAGTQALIAYRFSNGSVRAYTSSITASPTMLQSNLSFEVPSLTAEYTNGDMIIHATLQLNSNLLSTNQVWQEGPVTSDNPGQHAMASANMQAVGSINFQSGATTAGSNSRAKKRNVHGVLNAVSWGILMPLGIIIARYLKVFKSAGPAWFYLHVGCQISAYAIGVAGWGTGLKLGSDSPGVKYDKHRNLGITLFCLATLQVFALLLRPKPENKYRMYWNFYHWSIGYSTIILSIINIYEGFDILNPEKKWKRAYTGVLIFLAAVAAVLEATTWMIVLNRKKTEDSHLKHVNGNNSRQAV</sequence>
<evidence type="ECO:0000259" key="15">
    <source>
        <dbReference type="PROSITE" id="PS50836"/>
    </source>
</evidence>
<feature type="transmembrane region" description="Helical" evidence="13">
    <location>
        <begin position="205"/>
        <end position="223"/>
    </location>
</feature>
<keyword evidence="4 13" id="KW-0812">Transmembrane</keyword>
<keyword evidence="2 11" id="KW-0813">Transport</keyword>
<feature type="domain" description="Cytochrome b561" evidence="16">
    <location>
        <begin position="166"/>
        <end position="364"/>
    </location>
</feature>